<name>M2XLK8_DOTSN</name>
<dbReference type="Proteomes" id="UP000016933">
    <property type="component" value="Unassembled WGS sequence"/>
</dbReference>
<keyword evidence="2" id="KW-1185">Reference proteome</keyword>
<sequence length="85" mass="8957">MAPAFTFGRCPAPYASLASMIPAILPFGFDLLLGSPDQDSVGRSAESASPICEAIVHGCNFSPVSWNRFRCNSSSLGSVFDLQAT</sequence>
<accession>M2XLK8</accession>
<evidence type="ECO:0000313" key="1">
    <source>
        <dbReference type="EMBL" id="EME43327.1"/>
    </source>
</evidence>
<gene>
    <name evidence="1" type="ORF">DOTSEDRAFT_45297</name>
</gene>
<dbReference type="AlphaFoldDB" id="M2XLK8"/>
<dbReference type="HOGENOM" id="CLU_2512613_0_0_1"/>
<proteinExistence type="predicted"/>
<organism evidence="1 2">
    <name type="scientific">Dothistroma septosporum (strain NZE10 / CBS 128990)</name>
    <name type="common">Red band needle blight fungus</name>
    <name type="synonym">Mycosphaerella pini</name>
    <dbReference type="NCBI Taxonomy" id="675120"/>
    <lineage>
        <taxon>Eukaryota</taxon>
        <taxon>Fungi</taxon>
        <taxon>Dikarya</taxon>
        <taxon>Ascomycota</taxon>
        <taxon>Pezizomycotina</taxon>
        <taxon>Dothideomycetes</taxon>
        <taxon>Dothideomycetidae</taxon>
        <taxon>Mycosphaerellales</taxon>
        <taxon>Mycosphaerellaceae</taxon>
        <taxon>Dothistroma</taxon>
    </lineage>
</organism>
<reference evidence="2" key="1">
    <citation type="journal article" date="2012" name="PLoS Genet.">
        <title>The genomes of the fungal plant pathogens Cladosporium fulvum and Dothistroma septosporum reveal adaptation to different hosts and lifestyles but also signatures of common ancestry.</title>
        <authorList>
            <person name="de Wit P.J.G.M."/>
            <person name="van der Burgt A."/>
            <person name="Oekmen B."/>
            <person name="Stergiopoulos I."/>
            <person name="Abd-Elsalam K.A."/>
            <person name="Aerts A.L."/>
            <person name="Bahkali A.H."/>
            <person name="Beenen H.G."/>
            <person name="Chettri P."/>
            <person name="Cox M.P."/>
            <person name="Datema E."/>
            <person name="de Vries R.P."/>
            <person name="Dhillon B."/>
            <person name="Ganley A.R."/>
            <person name="Griffiths S.A."/>
            <person name="Guo Y."/>
            <person name="Hamelin R.C."/>
            <person name="Henrissat B."/>
            <person name="Kabir M.S."/>
            <person name="Jashni M.K."/>
            <person name="Kema G."/>
            <person name="Klaubauf S."/>
            <person name="Lapidus A."/>
            <person name="Levasseur A."/>
            <person name="Lindquist E."/>
            <person name="Mehrabi R."/>
            <person name="Ohm R.A."/>
            <person name="Owen T.J."/>
            <person name="Salamov A."/>
            <person name="Schwelm A."/>
            <person name="Schijlen E."/>
            <person name="Sun H."/>
            <person name="van den Burg H.A."/>
            <person name="van Ham R.C.H.J."/>
            <person name="Zhang S."/>
            <person name="Goodwin S.B."/>
            <person name="Grigoriev I.V."/>
            <person name="Collemare J."/>
            <person name="Bradshaw R.E."/>
        </authorList>
    </citation>
    <scope>NUCLEOTIDE SEQUENCE [LARGE SCALE GENOMIC DNA]</scope>
    <source>
        <strain evidence="2">NZE10 / CBS 128990</strain>
    </source>
</reference>
<dbReference type="EMBL" id="KB446540">
    <property type="protein sequence ID" value="EME43327.1"/>
    <property type="molecule type" value="Genomic_DNA"/>
</dbReference>
<evidence type="ECO:0000313" key="2">
    <source>
        <dbReference type="Proteomes" id="UP000016933"/>
    </source>
</evidence>
<protein>
    <submittedName>
        <fullName evidence="1">Uncharacterized protein</fullName>
    </submittedName>
</protein>
<reference evidence="1 2" key="2">
    <citation type="journal article" date="2012" name="PLoS Pathog.">
        <title>Diverse lifestyles and strategies of plant pathogenesis encoded in the genomes of eighteen Dothideomycetes fungi.</title>
        <authorList>
            <person name="Ohm R.A."/>
            <person name="Feau N."/>
            <person name="Henrissat B."/>
            <person name="Schoch C.L."/>
            <person name="Horwitz B.A."/>
            <person name="Barry K.W."/>
            <person name="Condon B.J."/>
            <person name="Copeland A.C."/>
            <person name="Dhillon B."/>
            <person name="Glaser F."/>
            <person name="Hesse C.N."/>
            <person name="Kosti I."/>
            <person name="LaButti K."/>
            <person name="Lindquist E.A."/>
            <person name="Lucas S."/>
            <person name="Salamov A.A."/>
            <person name="Bradshaw R.E."/>
            <person name="Ciuffetti L."/>
            <person name="Hamelin R.C."/>
            <person name="Kema G.H.J."/>
            <person name="Lawrence C."/>
            <person name="Scott J.A."/>
            <person name="Spatafora J.W."/>
            <person name="Turgeon B.G."/>
            <person name="de Wit P.J.G.M."/>
            <person name="Zhong S."/>
            <person name="Goodwin S.B."/>
            <person name="Grigoriev I.V."/>
        </authorList>
    </citation>
    <scope>NUCLEOTIDE SEQUENCE [LARGE SCALE GENOMIC DNA]</scope>
    <source>
        <strain evidence="2">NZE10 / CBS 128990</strain>
    </source>
</reference>